<evidence type="ECO:0000313" key="1">
    <source>
        <dbReference type="EMBL" id="KAD7478778.1"/>
    </source>
</evidence>
<evidence type="ECO:0000313" key="2">
    <source>
        <dbReference type="Proteomes" id="UP000326396"/>
    </source>
</evidence>
<name>A0A5N6Q4M7_9ASTR</name>
<protein>
    <submittedName>
        <fullName evidence="1">Uncharacterized protein</fullName>
    </submittedName>
</protein>
<dbReference type="AlphaFoldDB" id="A0A5N6Q4M7"/>
<organism evidence="1 2">
    <name type="scientific">Mikania micrantha</name>
    <name type="common">bitter vine</name>
    <dbReference type="NCBI Taxonomy" id="192012"/>
    <lineage>
        <taxon>Eukaryota</taxon>
        <taxon>Viridiplantae</taxon>
        <taxon>Streptophyta</taxon>
        <taxon>Embryophyta</taxon>
        <taxon>Tracheophyta</taxon>
        <taxon>Spermatophyta</taxon>
        <taxon>Magnoliopsida</taxon>
        <taxon>eudicotyledons</taxon>
        <taxon>Gunneridae</taxon>
        <taxon>Pentapetalae</taxon>
        <taxon>asterids</taxon>
        <taxon>campanulids</taxon>
        <taxon>Asterales</taxon>
        <taxon>Asteraceae</taxon>
        <taxon>Asteroideae</taxon>
        <taxon>Heliantheae alliance</taxon>
        <taxon>Eupatorieae</taxon>
        <taxon>Mikania</taxon>
    </lineage>
</organism>
<dbReference type="AntiFam" id="ANF00275">
    <property type="entry name" value="Spurious translation from rRNA (DUF6467)"/>
</dbReference>
<reference evidence="1 2" key="1">
    <citation type="submission" date="2019-05" db="EMBL/GenBank/DDBJ databases">
        <title>Mikania micrantha, genome provides insights into the molecular mechanism of rapid growth.</title>
        <authorList>
            <person name="Liu B."/>
        </authorList>
    </citation>
    <scope>NUCLEOTIDE SEQUENCE [LARGE SCALE GENOMIC DNA]</scope>
    <source>
        <strain evidence="1">NLD-2019</strain>
        <tissue evidence="1">Leaf</tissue>
    </source>
</reference>
<gene>
    <name evidence="1" type="ORF">E3N88_01914</name>
</gene>
<proteinExistence type="predicted"/>
<sequence length="197" mass="21490">MQSSNIVSSFFNGGSPCGMWAVILSLAGIRNGIHIYLLGRAIVERKGQCGKPSTPSTAWSKLPSTRRSAFIRLKLKALVYHRPLSAPSLLQAEGSLTARPTRRVGTKDGLSDQTVPSGRAVGLNFNMLDVVFVYNYFTWKHPHANDNIGCHISKSGDVDIIWRWNINEGSLLVMASIEGDVGFKSLNISSIDDDDNG</sequence>
<dbReference type="EMBL" id="SZYD01000001">
    <property type="protein sequence ID" value="KAD7478778.1"/>
    <property type="molecule type" value="Genomic_DNA"/>
</dbReference>
<comment type="caution">
    <text evidence="1">The sequence shown here is derived from an EMBL/GenBank/DDBJ whole genome shotgun (WGS) entry which is preliminary data.</text>
</comment>
<dbReference type="Proteomes" id="UP000326396">
    <property type="component" value="Linkage Group LG1"/>
</dbReference>
<accession>A0A5N6Q4M7</accession>
<keyword evidence="2" id="KW-1185">Reference proteome</keyword>